<reference evidence="3" key="1">
    <citation type="submission" date="2017-02" db="UniProtKB">
        <authorList>
            <consortium name="WormBaseParasite"/>
        </authorList>
    </citation>
    <scope>IDENTIFICATION</scope>
</reference>
<evidence type="ECO:0000313" key="2">
    <source>
        <dbReference type="Proteomes" id="UP000046392"/>
    </source>
</evidence>
<organism evidence="2 3">
    <name type="scientific">Strongyloides papillosus</name>
    <name type="common">Intestinal threadworm</name>
    <dbReference type="NCBI Taxonomy" id="174720"/>
    <lineage>
        <taxon>Eukaryota</taxon>
        <taxon>Metazoa</taxon>
        <taxon>Ecdysozoa</taxon>
        <taxon>Nematoda</taxon>
        <taxon>Chromadorea</taxon>
        <taxon>Rhabditida</taxon>
        <taxon>Tylenchina</taxon>
        <taxon>Panagrolaimomorpha</taxon>
        <taxon>Strongyloidoidea</taxon>
        <taxon>Strongyloididae</taxon>
        <taxon>Strongyloides</taxon>
    </lineage>
</organism>
<protein>
    <submittedName>
        <fullName evidence="3">Ovule protein</fullName>
    </submittedName>
</protein>
<dbReference type="STRING" id="174720.A0A0N5C117"/>
<dbReference type="InterPro" id="IPR001509">
    <property type="entry name" value="Epimerase_deHydtase"/>
</dbReference>
<dbReference type="WBParaSite" id="SPAL_0001169550.1">
    <property type="protein sequence ID" value="SPAL_0001169550.1"/>
    <property type="gene ID" value="SPAL_0001169550"/>
</dbReference>
<accession>A0A0N5C117</accession>
<feature type="domain" description="NAD-dependent epimerase/dehydratase" evidence="1">
    <location>
        <begin position="1"/>
        <end position="54"/>
    </location>
</feature>
<dbReference type="Proteomes" id="UP000046392">
    <property type="component" value="Unplaced"/>
</dbReference>
<dbReference type="Pfam" id="PF01370">
    <property type="entry name" value="Epimerase"/>
    <property type="match status" value="1"/>
</dbReference>
<dbReference type="AlphaFoldDB" id="A0A0N5C117"/>
<keyword evidence="2" id="KW-1185">Reference proteome</keyword>
<sequence>LAALKVVTKSVQIPLMYYQNNLTSPLNLLSLCSKYNIKDFVYFQVSQLFMDHQNICILTKDKTQRFLIKNEILFYLDILSLLVLINQVSLVKIQEGIPNSLMPHIAQAAIG</sequence>
<dbReference type="Gene3D" id="3.40.50.720">
    <property type="entry name" value="NAD(P)-binding Rossmann-like Domain"/>
    <property type="match status" value="1"/>
</dbReference>
<evidence type="ECO:0000259" key="1">
    <source>
        <dbReference type="Pfam" id="PF01370"/>
    </source>
</evidence>
<name>A0A0N5C117_STREA</name>
<proteinExistence type="predicted"/>
<evidence type="ECO:0000313" key="3">
    <source>
        <dbReference type="WBParaSite" id="SPAL_0001169550.1"/>
    </source>
</evidence>